<feature type="region of interest" description="Disordered" evidence="1">
    <location>
        <begin position="114"/>
        <end position="136"/>
    </location>
</feature>
<dbReference type="EMBL" id="JAVHNS010000006">
    <property type="protein sequence ID" value="KAK6352550.1"/>
    <property type="molecule type" value="Genomic_DNA"/>
</dbReference>
<dbReference type="PANTHER" id="PTHR35391">
    <property type="entry name" value="C2H2-TYPE DOMAIN-CONTAINING PROTEIN-RELATED"/>
    <property type="match status" value="1"/>
</dbReference>
<reference evidence="2 3" key="1">
    <citation type="submission" date="2019-10" db="EMBL/GenBank/DDBJ databases">
        <authorList>
            <person name="Palmer J.M."/>
        </authorList>
    </citation>
    <scope>NUCLEOTIDE SEQUENCE [LARGE SCALE GENOMIC DNA]</scope>
    <source>
        <strain evidence="2 3">TWF730</strain>
    </source>
</reference>
<keyword evidence="3" id="KW-1185">Reference proteome</keyword>
<gene>
    <name evidence="2" type="ORF">TWF730_009374</name>
</gene>
<organism evidence="2 3">
    <name type="scientific">Orbilia blumenaviensis</name>
    <dbReference type="NCBI Taxonomy" id="1796055"/>
    <lineage>
        <taxon>Eukaryota</taxon>
        <taxon>Fungi</taxon>
        <taxon>Dikarya</taxon>
        <taxon>Ascomycota</taxon>
        <taxon>Pezizomycotina</taxon>
        <taxon>Orbiliomycetes</taxon>
        <taxon>Orbiliales</taxon>
        <taxon>Orbiliaceae</taxon>
        <taxon>Orbilia</taxon>
    </lineage>
</organism>
<sequence>MSPQYASVAELHHLQMLEIQPIHAAATNCRKCLATSLTIPRLKENGWAENRFIDFNLWAAGAGVSARGKLSLDQRLSTRPEVQNTIVNLLELLQMFVENCQEQVNEIEATPSEPVKTEDGTVLGGTENPNNDDAYEIPPVLELSSEEIEARKDVEVTLDQIIRLTVAIRKAGANSRLKRADRSFSLESPKVQELKGFLELIAHPRGLKAEGQLTLVQSRLIEANLRRWHRFSYAKKHAKKLARSDTAPVEKKPEVIVSVPEENTTKSDSKPAVSFDIPEEEEEVIGVVQEDEAPRAVSIIAPTATTAASAIEGNIIVPDKPVIRTPATVISRVSSRINYPRPPHTSQYHTVFKCPCCLQSLPIAYTERSQWKYFSTPLLVIGVYANLTLN</sequence>
<protein>
    <submittedName>
        <fullName evidence="2">Uncharacterized protein</fullName>
    </submittedName>
</protein>
<comment type="caution">
    <text evidence="2">The sequence shown here is derived from an EMBL/GenBank/DDBJ whole genome shotgun (WGS) entry which is preliminary data.</text>
</comment>
<evidence type="ECO:0000313" key="3">
    <source>
        <dbReference type="Proteomes" id="UP001373714"/>
    </source>
</evidence>
<dbReference type="AlphaFoldDB" id="A0AAV9V168"/>
<evidence type="ECO:0000313" key="2">
    <source>
        <dbReference type="EMBL" id="KAK6352550.1"/>
    </source>
</evidence>
<name>A0AAV9V168_9PEZI</name>
<dbReference type="PANTHER" id="PTHR35391:SF5">
    <property type="entry name" value="DUF6590 DOMAIN-CONTAINING PROTEIN"/>
    <property type="match status" value="1"/>
</dbReference>
<dbReference type="Proteomes" id="UP001373714">
    <property type="component" value="Unassembled WGS sequence"/>
</dbReference>
<proteinExistence type="predicted"/>
<accession>A0AAV9V168</accession>
<evidence type="ECO:0000256" key="1">
    <source>
        <dbReference type="SAM" id="MobiDB-lite"/>
    </source>
</evidence>